<organism evidence="2 3">
    <name type="scientific">Roseovarius mucosus</name>
    <dbReference type="NCBI Taxonomy" id="215743"/>
    <lineage>
        <taxon>Bacteria</taxon>
        <taxon>Pseudomonadati</taxon>
        <taxon>Pseudomonadota</taxon>
        <taxon>Alphaproteobacteria</taxon>
        <taxon>Rhodobacterales</taxon>
        <taxon>Roseobacteraceae</taxon>
        <taxon>Roseovarius</taxon>
    </lineage>
</organism>
<dbReference type="NCBIfam" id="TIGR00738">
    <property type="entry name" value="rrf2_super"/>
    <property type="match status" value="1"/>
</dbReference>
<sequence>MSILLIVFYVHARLYFKLDNLDLVSRRFESHIQPMITHKTKYALKALMVLADEKAGEGAALRIEDIAARSGAPKRFLEHILLDLKRAGLIGSRRGRNGGYEMIKEPRRVSLAEVLRLIDGPMAPLPCLSRKAYQRCEDCTDEQTCRVRAVFGGFYATYILMIESLTVADLQRDARPLESFGLS</sequence>
<evidence type="ECO:0000256" key="1">
    <source>
        <dbReference type="ARBA" id="ARBA00023125"/>
    </source>
</evidence>
<gene>
    <name evidence="2" type="ORF">ROSMUCSMR3_00094</name>
</gene>
<dbReference type="InterPro" id="IPR036390">
    <property type="entry name" value="WH_DNA-bd_sf"/>
</dbReference>
<dbReference type="GO" id="GO:0003700">
    <property type="term" value="F:DNA-binding transcription factor activity"/>
    <property type="evidence" value="ECO:0007669"/>
    <property type="project" value="TreeGrafter"/>
</dbReference>
<dbReference type="PANTHER" id="PTHR33221">
    <property type="entry name" value="WINGED HELIX-TURN-HELIX TRANSCRIPTIONAL REGULATOR, RRF2 FAMILY"/>
    <property type="match status" value="1"/>
</dbReference>
<keyword evidence="1" id="KW-0238">DNA-binding</keyword>
<dbReference type="Pfam" id="PF02082">
    <property type="entry name" value="Rrf2"/>
    <property type="match status" value="1"/>
</dbReference>
<dbReference type="SUPFAM" id="SSF46785">
    <property type="entry name" value="Winged helix' DNA-binding domain"/>
    <property type="match status" value="1"/>
</dbReference>
<protein>
    <submittedName>
        <fullName evidence="2">Putative HTH-type transcriptional regulator</fullName>
    </submittedName>
</protein>
<dbReference type="PANTHER" id="PTHR33221:SF5">
    <property type="entry name" value="HTH-TYPE TRANSCRIPTIONAL REGULATOR ISCR"/>
    <property type="match status" value="1"/>
</dbReference>
<dbReference type="GO" id="GO:0005829">
    <property type="term" value="C:cytosol"/>
    <property type="evidence" value="ECO:0007669"/>
    <property type="project" value="TreeGrafter"/>
</dbReference>
<evidence type="ECO:0000313" key="2">
    <source>
        <dbReference type="EMBL" id="ARE81605.1"/>
    </source>
</evidence>
<dbReference type="GO" id="GO:0003677">
    <property type="term" value="F:DNA binding"/>
    <property type="evidence" value="ECO:0007669"/>
    <property type="project" value="UniProtKB-KW"/>
</dbReference>
<proteinExistence type="predicted"/>
<dbReference type="KEGG" id="rmm:ROSMUCSMR3_00094"/>
<dbReference type="Proteomes" id="UP000192273">
    <property type="component" value="Chromosome"/>
</dbReference>
<dbReference type="AlphaFoldDB" id="A0A1V0RIY4"/>
<evidence type="ECO:0000313" key="3">
    <source>
        <dbReference type="Proteomes" id="UP000192273"/>
    </source>
</evidence>
<dbReference type="InterPro" id="IPR000944">
    <property type="entry name" value="Tscrpt_reg_Rrf2"/>
</dbReference>
<dbReference type="Gene3D" id="1.10.10.10">
    <property type="entry name" value="Winged helix-like DNA-binding domain superfamily/Winged helix DNA-binding domain"/>
    <property type="match status" value="1"/>
</dbReference>
<keyword evidence="3" id="KW-1185">Reference proteome</keyword>
<name>A0A1V0RIY4_9RHOB</name>
<dbReference type="PROSITE" id="PS51197">
    <property type="entry name" value="HTH_RRF2_2"/>
    <property type="match status" value="1"/>
</dbReference>
<reference evidence="2 3" key="1">
    <citation type="submission" date="2017-03" db="EMBL/GenBank/DDBJ databases">
        <title>Genome Sequence of Roseovarius mucosus strain SMR3 Isolated from a culture of the Diatom Skeletonema marinoi.</title>
        <authorList>
            <person name="Topel M."/>
            <person name="Pinder M."/>
            <person name="Johansson O.N."/>
            <person name="Kourtchenko O."/>
            <person name="Godhe A."/>
            <person name="Clarke A.K."/>
        </authorList>
    </citation>
    <scope>NUCLEOTIDE SEQUENCE [LARGE SCALE GENOMIC DNA]</scope>
    <source>
        <strain evidence="2 3">SMR3</strain>
    </source>
</reference>
<accession>A0A1V0RIY4</accession>
<dbReference type="InterPro" id="IPR036388">
    <property type="entry name" value="WH-like_DNA-bd_sf"/>
</dbReference>
<dbReference type="EMBL" id="CP020474">
    <property type="protein sequence ID" value="ARE81605.1"/>
    <property type="molecule type" value="Genomic_DNA"/>
</dbReference>